<dbReference type="PROSITE" id="PS50887">
    <property type="entry name" value="GGDEF"/>
    <property type="match status" value="1"/>
</dbReference>
<dbReference type="CDD" id="cd01948">
    <property type="entry name" value="EAL"/>
    <property type="match status" value="1"/>
</dbReference>
<dbReference type="PANTHER" id="PTHR44757">
    <property type="entry name" value="DIGUANYLATE CYCLASE DGCP"/>
    <property type="match status" value="1"/>
</dbReference>
<feature type="domain" description="PAC" evidence="5">
    <location>
        <begin position="232"/>
        <end position="286"/>
    </location>
</feature>
<dbReference type="PROSITE" id="PS50112">
    <property type="entry name" value="PAS"/>
    <property type="match status" value="1"/>
</dbReference>
<feature type="domain" description="PAS" evidence="4">
    <location>
        <begin position="168"/>
        <end position="213"/>
    </location>
</feature>
<dbReference type="Gene3D" id="3.20.20.450">
    <property type="entry name" value="EAL domain"/>
    <property type="match status" value="1"/>
</dbReference>
<dbReference type="SMART" id="SM00091">
    <property type="entry name" value="PAS"/>
    <property type="match status" value="1"/>
</dbReference>
<name>A0ABX1MNP9_9RHOO</name>
<dbReference type="InterPro" id="IPR009050">
    <property type="entry name" value="Globin-like_sf"/>
</dbReference>
<evidence type="ECO:0000256" key="2">
    <source>
        <dbReference type="ARBA" id="ARBA00029839"/>
    </source>
</evidence>
<evidence type="ECO:0000256" key="1">
    <source>
        <dbReference type="ARBA" id="ARBA00015125"/>
    </source>
</evidence>
<dbReference type="Pfam" id="PF11563">
    <property type="entry name" value="Protoglobin"/>
    <property type="match status" value="1"/>
</dbReference>
<protein>
    <recommendedName>
        <fullName evidence="1">Diguanylate cyclase DosC</fullName>
    </recommendedName>
    <alternativeName>
        <fullName evidence="2">Direct oxygen-sensing cyclase</fullName>
    </alternativeName>
</protein>
<dbReference type="Pfam" id="PF00990">
    <property type="entry name" value="GGDEF"/>
    <property type="match status" value="1"/>
</dbReference>
<dbReference type="SMART" id="SM00267">
    <property type="entry name" value="GGDEF"/>
    <property type="match status" value="1"/>
</dbReference>
<dbReference type="PROSITE" id="PS50883">
    <property type="entry name" value="EAL"/>
    <property type="match status" value="1"/>
</dbReference>
<reference evidence="8 9" key="1">
    <citation type="submission" date="2019-12" db="EMBL/GenBank/DDBJ databases">
        <title>Comparative genomics gives insights into the taxonomy of the Azoarcus-Aromatoleum group and reveals separate origins of nif in the plant-associated Azoarcus and non-plant-associated Aromatoleum sub-groups.</title>
        <authorList>
            <person name="Lafos M."/>
            <person name="Maluk M."/>
            <person name="Batista M."/>
            <person name="Junghare M."/>
            <person name="Carmona M."/>
            <person name="Faoro H."/>
            <person name="Cruz L.M."/>
            <person name="Battistoni F."/>
            <person name="De Souza E."/>
            <person name="Pedrosa F."/>
            <person name="Chen W.-M."/>
            <person name="Poole P.S."/>
            <person name="Dixon R.A."/>
            <person name="James E.K."/>
        </authorList>
    </citation>
    <scope>NUCLEOTIDE SEQUENCE [LARGE SCALE GENOMIC DNA]</scope>
    <source>
        <strain evidence="8 9">ToN1</strain>
    </source>
</reference>
<dbReference type="EMBL" id="WTVR01000008">
    <property type="protein sequence ID" value="NMF87945.1"/>
    <property type="molecule type" value="Genomic_DNA"/>
</dbReference>
<dbReference type="InterPro" id="IPR044398">
    <property type="entry name" value="Globin-sensor_dom"/>
</dbReference>
<dbReference type="SUPFAM" id="SSF55073">
    <property type="entry name" value="Nucleotide cyclase"/>
    <property type="match status" value="1"/>
</dbReference>
<dbReference type="PROSITE" id="PS50113">
    <property type="entry name" value="PAC"/>
    <property type="match status" value="1"/>
</dbReference>
<dbReference type="Proteomes" id="UP000652074">
    <property type="component" value="Unassembled WGS sequence"/>
</dbReference>
<evidence type="ECO:0000313" key="9">
    <source>
        <dbReference type="Proteomes" id="UP000652074"/>
    </source>
</evidence>
<dbReference type="Pfam" id="PF00563">
    <property type="entry name" value="EAL"/>
    <property type="match status" value="1"/>
</dbReference>
<sequence length="738" mass="79715">MGIDAAEIAARRAFLELEEADAQRLRAMRDKLAAAHHGFADGFYEYLRRLPELAALLPDDATVARLKAAHGRYFDSLVAGDYGEAYVAGRLRVGMTHARIGLTPKWYVGAFRKYLSDMLRATWDATGGEFESFQPAFDALLKVVMLDLGLTLDTYIHADTRAIALRDRAIESSVNGIFIADATPPECRLSYVNAAFSNILGSPREAVLGQPCLCTGDDDGFAVIRDAIAAGRDGYTTLSRTRPDGSPQWIELFLAPVRGDGGVISHYVGILNDVTERKEAEAQLAFLAHHDRLTGLPNRAYFDQRLGQVLAGANRGQGFALCFVDLDRFKVINDSLGHGAGDAVLVEVARRIAGVCRGGDTLVRLAGDEFVILIEGAGESGDAAAVAERVLQALSRPVSAAGRDVDVAASLGIALCPDDGRDAETLLRNADAAMYAAKAAGRNTFRFYDEAMNRRARLRLSFEADLRRAAARGQLELFYQPQLRGDDGALVGAEALLRWRHPERGLVSPLEFIPVAEEAGIIAELGEWALREAARQIADWRRRGVAVPRVAVNLSARQFHAPDLVERVTRILAEAEVPSAWIELEITESTAMQDPAGAVRMLQRLREHGLEVAMDDFGTGHSSLGMLRTLPIDVLKLDRSFVQHLPASGTDAAVATAVVTLARQLGLAVVAEGVETPAQRAFLADLGCDRLQGFLFARPLPAAEVEAWLLRHRGDAGSGSRAGRAPILAGISSCTTPS</sequence>
<dbReference type="NCBIfam" id="TIGR00229">
    <property type="entry name" value="sensory_box"/>
    <property type="match status" value="1"/>
</dbReference>
<dbReference type="NCBIfam" id="TIGR00254">
    <property type="entry name" value="GGDEF"/>
    <property type="match status" value="1"/>
</dbReference>
<keyword evidence="3" id="KW-0175">Coiled coil</keyword>
<organism evidence="8 9">
    <name type="scientific">Aromatoleum petrolei</name>
    <dbReference type="NCBI Taxonomy" id="76116"/>
    <lineage>
        <taxon>Bacteria</taxon>
        <taxon>Pseudomonadati</taxon>
        <taxon>Pseudomonadota</taxon>
        <taxon>Betaproteobacteria</taxon>
        <taxon>Rhodocyclales</taxon>
        <taxon>Rhodocyclaceae</taxon>
        <taxon>Aromatoleum</taxon>
    </lineage>
</organism>
<dbReference type="SMART" id="SM00086">
    <property type="entry name" value="PAC"/>
    <property type="match status" value="1"/>
</dbReference>
<dbReference type="Gene3D" id="1.10.490.10">
    <property type="entry name" value="Globins"/>
    <property type="match status" value="1"/>
</dbReference>
<dbReference type="Gene3D" id="3.30.450.20">
    <property type="entry name" value="PAS domain"/>
    <property type="match status" value="1"/>
</dbReference>
<evidence type="ECO:0000259" key="6">
    <source>
        <dbReference type="PROSITE" id="PS50883"/>
    </source>
</evidence>
<dbReference type="InterPro" id="IPR035965">
    <property type="entry name" value="PAS-like_dom_sf"/>
</dbReference>
<keyword evidence="9" id="KW-1185">Reference proteome</keyword>
<dbReference type="SMART" id="SM00052">
    <property type="entry name" value="EAL"/>
    <property type="match status" value="1"/>
</dbReference>
<dbReference type="CDD" id="cd01949">
    <property type="entry name" value="GGDEF"/>
    <property type="match status" value="1"/>
</dbReference>
<dbReference type="InterPro" id="IPR000014">
    <property type="entry name" value="PAS"/>
</dbReference>
<feature type="coiled-coil region" evidence="3">
    <location>
        <begin position="3"/>
        <end position="35"/>
    </location>
</feature>
<dbReference type="InterPro" id="IPR001633">
    <property type="entry name" value="EAL_dom"/>
</dbReference>
<dbReference type="InterPro" id="IPR035919">
    <property type="entry name" value="EAL_sf"/>
</dbReference>
<dbReference type="SUPFAM" id="SSF55785">
    <property type="entry name" value="PYP-like sensor domain (PAS domain)"/>
    <property type="match status" value="1"/>
</dbReference>
<dbReference type="InterPro" id="IPR043128">
    <property type="entry name" value="Rev_trsase/Diguanyl_cyclase"/>
</dbReference>
<evidence type="ECO:0000259" key="5">
    <source>
        <dbReference type="PROSITE" id="PS50113"/>
    </source>
</evidence>
<dbReference type="InterPro" id="IPR029787">
    <property type="entry name" value="Nucleotide_cyclase"/>
</dbReference>
<dbReference type="SUPFAM" id="SSF46458">
    <property type="entry name" value="Globin-like"/>
    <property type="match status" value="1"/>
</dbReference>
<proteinExistence type="predicted"/>
<dbReference type="InterPro" id="IPR052155">
    <property type="entry name" value="Biofilm_reg_signaling"/>
</dbReference>
<dbReference type="InterPro" id="IPR001610">
    <property type="entry name" value="PAC"/>
</dbReference>
<dbReference type="InterPro" id="IPR000160">
    <property type="entry name" value="GGDEF_dom"/>
</dbReference>
<gene>
    <name evidence="8" type="ORF">GPA26_05565</name>
</gene>
<dbReference type="Pfam" id="PF13426">
    <property type="entry name" value="PAS_9"/>
    <property type="match status" value="1"/>
</dbReference>
<comment type="caution">
    <text evidence="8">The sequence shown here is derived from an EMBL/GenBank/DDBJ whole genome shotgun (WGS) entry which is preliminary data.</text>
</comment>
<accession>A0ABX1MNP9</accession>
<dbReference type="PANTHER" id="PTHR44757:SF2">
    <property type="entry name" value="BIOFILM ARCHITECTURE MAINTENANCE PROTEIN MBAA"/>
    <property type="match status" value="1"/>
</dbReference>
<dbReference type="InterPro" id="IPR000700">
    <property type="entry name" value="PAS-assoc_C"/>
</dbReference>
<dbReference type="CDD" id="cd00130">
    <property type="entry name" value="PAS"/>
    <property type="match status" value="1"/>
</dbReference>
<evidence type="ECO:0000259" key="4">
    <source>
        <dbReference type="PROSITE" id="PS50112"/>
    </source>
</evidence>
<evidence type="ECO:0000313" key="8">
    <source>
        <dbReference type="EMBL" id="NMF87945.1"/>
    </source>
</evidence>
<dbReference type="SUPFAM" id="SSF141868">
    <property type="entry name" value="EAL domain-like"/>
    <property type="match status" value="1"/>
</dbReference>
<evidence type="ECO:0000256" key="3">
    <source>
        <dbReference type="SAM" id="Coils"/>
    </source>
</evidence>
<feature type="domain" description="EAL" evidence="6">
    <location>
        <begin position="459"/>
        <end position="713"/>
    </location>
</feature>
<dbReference type="Gene3D" id="3.30.70.270">
    <property type="match status" value="1"/>
</dbReference>
<feature type="domain" description="GGDEF" evidence="7">
    <location>
        <begin position="317"/>
        <end position="450"/>
    </location>
</feature>
<evidence type="ECO:0000259" key="7">
    <source>
        <dbReference type="PROSITE" id="PS50887"/>
    </source>
</evidence>
<dbReference type="InterPro" id="IPR012292">
    <property type="entry name" value="Globin/Proto"/>
</dbReference>